<dbReference type="EMBL" id="AZGB01000030">
    <property type="protein sequence ID" value="KRM03972.1"/>
    <property type="molecule type" value="Genomic_DNA"/>
</dbReference>
<evidence type="ECO:0000256" key="2">
    <source>
        <dbReference type="ARBA" id="ARBA00022448"/>
    </source>
</evidence>
<keyword evidence="4" id="KW-0597">Phosphoprotein</keyword>
<dbReference type="GO" id="GO:0005737">
    <property type="term" value="C:cytoplasm"/>
    <property type="evidence" value="ECO:0007669"/>
    <property type="project" value="UniProtKB-SubCell"/>
</dbReference>
<evidence type="ECO:0000256" key="6">
    <source>
        <dbReference type="ARBA" id="ARBA00022683"/>
    </source>
</evidence>
<dbReference type="InterPro" id="IPR016152">
    <property type="entry name" value="PTrfase/Anion_transptr"/>
</dbReference>
<dbReference type="GeneID" id="98320026"/>
<comment type="caution">
    <text evidence="12">The sequence shown here is derived from an EMBL/GenBank/DDBJ whole genome shotgun (WGS) entry which is preliminary data.</text>
</comment>
<dbReference type="Pfam" id="PF00359">
    <property type="entry name" value="PTS_EIIA_2"/>
    <property type="match status" value="1"/>
</dbReference>
<dbReference type="RefSeq" id="WP_057872717.1">
    <property type="nucleotide sequence ID" value="NZ_AZGB01000030.1"/>
</dbReference>
<keyword evidence="3" id="KW-0963">Cytoplasm</keyword>
<evidence type="ECO:0000256" key="8">
    <source>
        <dbReference type="ARBA" id="ARBA00037387"/>
    </source>
</evidence>
<evidence type="ECO:0000256" key="9">
    <source>
        <dbReference type="ARBA" id="ARBA00041175"/>
    </source>
</evidence>
<dbReference type="SUPFAM" id="SSF55804">
    <property type="entry name" value="Phoshotransferase/anion transport protein"/>
    <property type="match status" value="1"/>
</dbReference>
<dbReference type="PROSITE" id="PS51094">
    <property type="entry name" value="PTS_EIIA_TYPE_2"/>
    <property type="match status" value="1"/>
</dbReference>
<dbReference type="OrthoDB" id="369398at2"/>
<keyword evidence="13" id="KW-1185">Reference proteome</keyword>
<evidence type="ECO:0000256" key="5">
    <source>
        <dbReference type="ARBA" id="ARBA00022679"/>
    </source>
</evidence>
<dbReference type="Proteomes" id="UP000051451">
    <property type="component" value="Unassembled WGS sequence"/>
</dbReference>
<dbReference type="GO" id="GO:0009401">
    <property type="term" value="P:phosphoenolpyruvate-dependent sugar phosphotransferase system"/>
    <property type="evidence" value="ECO:0007669"/>
    <property type="project" value="UniProtKB-KW"/>
</dbReference>
<sequence length="149" mass="16887">MQNVFSEENIKIISQIDNWQKAVEIACQPLLEEKKITQKYVTNIIKSVKKYGPYMVLTDYFALMHAKPGEGVNQLAMSLLVVKEPIDLEGKKVKIFLILACPDSKSHIKTLKEVAGVLMDQCNFELILKGTKSQIIDLFQKKEMDGGKK</sequence>
<evidence type="ECO:0000259" key="11">
    <source>
        <dbReference type="PROSITE" id="PS51094"/>
    </source>
</evidence>
<organism evidence="12 13">
    <name type="scientific">Liquorilactobacillus ghanensis DSM 18630</name>
    <dbReference type="NCBI Taxonomy" id="1423750"/>
    <lineage>
        <taxon>Bacteria</taxon>
        <taxon>Bacillati</taxon>
        <taxon>Bacillota</taxon>
        <taxon>Bacilli</taxon>
        <taxon>Lactobacillales</taxon>
        <taxon>Lactobacillaceae</taxon>
        <taxon>Liquorilactobacillus</taxon>
    </lineage>
</organism>
<reference evidence="12 13" key="1">
    <citation type="journal article" date="2015" name="Genome Announc.">
        <title>Expanding the biotechnology potential of lactobacilli through comparative genomics of 213 strains and associated genera.</title>
        <authorList>
            <person name="Sun Z."/>
            <person name="Harris H.M."/>
            <person name="McCann A."/>
            <person name="Guo C."/>
            <person name="Argimon S."/>
            <person name="Zhang W."/>
            <person name="Yang X."/>
            <person name="Jeffery I.B."/>
            <person name="Cooney J.C."/>
            <person name="Kagawa T.F."/>
            <person name="Liu W."/>
            <person name="Song Y."/>
            <person name="Salvetti E."/>
            <person name="Wrobel A."/>
            <person name="Rasinkangas P."/>
            <person name="Parkhill J."/>
            <person name="Rea M.C."/>
            <person name="O'Sullivan O."/>
            <person name="Ritari J."/>
            <person name="Douillard F.P."/>
            <person name="Paul Ross R."/>
            <person name="Yang R."/>
            <person name="Briner A.E."/>
            <person name="Felis G.E."/>
            <person name="de Vos W.M."/>
            <person name="Barrangou R."/>
            <person name="Klaenhammer T.R."/>
            <person name="Caufield P.W."/>
            <person name="Cui Y."/>
            <person name="Zhang H."/>
            <person name="O'Toole P.W."/>
        </authorList>
    </citation>
    <scope>NUCLEOTIDE SEQUENCE [LARGE SCALE GENOMIC DNA]</scope>
    <source>
        <strain evidence="12 13">DSM 18630</strain>
    </source>
</reference>
<proteinExistence type="predicted"/>
<evidence type="ECO:0000256" key="1">
    <source>
        <dbReference type="ARBA" id="ARBA00004496"/>
    </source>
</evidence>
<dbReference type="AlphaFoldDB" id="A0A0R1VKT7"/>
<dbReference type="InterPro" id="IPR002178">
    <property type="entry name" value="PTS_EIIA_type-2_dom"/>
</dbReference>
<keyword evidence="5" id="KW-0808">Transferase</keyword>
<protein>
    <recommendedName>
        <fullName evidence="9">Ascorbate-specific PTS system EIIA component</fullName>
    </recommendedName>
    <alternativeName>
        <fullName evidence="10">Ascorbate-specific phosphotransferase enzyme IIA component</fullName>
    </alternativeName>
</protein>
<dbReference type="GO" id="GO:0016301">
    <property type="term" value="F:kinase activity"/>
    <property type="evidence" value="ECO:0007669"/>
    <property type="project" value="UniProtKB-KW"/>
</dbReference>
<dbReference type="Gene3D" id="3.40.930.10">
    <property type="entry name" value="Mannitol-specific EII, Chain A"/>
    <property type="match status" value="1"/>
</dbReference>
<dbReference type="STRING" id="1423750.FC89_GL002374"/>
<dbReference type="PANTHER" id="PTHR36203:SF1">
    <property type="entry name" value="ASCORBATE-SPECIFIC PTS SYSTEM EIIA COMPONENT"/>
    <property type="match status" value="1"/>
</dbReference>
<dbReference type="InterPro" id="IPR051351">
    <property type="entry name" value="Ascorbate-PTS_EIIA_comp"/>
</dbReference>
<dbReference type="PANTHER" id="PTHR36203">
    <property type="entry name" value="ASCORBATE-SPECIFIC PTS SYSTEM EIIA COMPONENT"/>
    <property type="match status" value="1"/>
</dbReference>
<evidence type="ECO:0000256" key="4">
    <source>
        <dbReference type="ARBA" id="ARBA00022553"/>
    </source>
</evidence>
<comment type="function">
    <text evidence="8">The phosphoenolpyruvate-dependent sugar phosphotransferase system (sugar PTS), a major carbohydrate active transport system, catalyzes the phosphorylation of incoming sugar substrates concomitantly with their translocation across the cell membrane. The enzyme II UlaABC PTS system is involved in ascorbate transport.</text>
</comment>
<gene>
    <name evidence="12" type="ORF">FC89_GL002374</name>
</gene>
<evidence type="ECO:0000256" key="10">
    <source>
        <dbReference type="ARBA" id="ARBA00042072"/>
    </source>
</evidence>
<evidence type="ECO:0000313" key="12">
    <source>
        <dbReference type="EMBL" id="KRM03972.1"/>
    </source>
</evidence>
<keyword evidence="6" id="KW-0598">Phosphotransferase system</keyword>
<comment type="subcellular location">
    <subcellularLocation>
        <location evidence="1">Cytoplasm</location>
    </subcellularLocation>
</comment>
<evidence type="ECO:0000256" key="7">
    <source>
        <dbReference type="ARBA" id="ARBA00022777"/>
    </source>
</evidence>
<evidence type="ECO:0000313" key="13">
    <source>
        <dbReference type="Proteomes" id="UP000051451"/>
    </source>
</evidence>
<keyword evidence="7" id="KW-0418">Kinase</keyword>
<accession>A0A0R1VKT7</accession>
<name>A0A0R1VKT7_9LACO</name>
<feature type="domain" description="PTS EIIA type-2" evidence="11">
    <location>
        <begin position="3"/>
        <end position="142"/>
    </location>
</feature>
<dbReference type="PATRIC" id="fig|1423750.3.peg.2417"/>
<evidence type="ECO:0000256" key="3">
    <source>
        <dbReference type="ARBA" id="ARBA00022490"/>
    </source>
</evidence>
<keyword evidence="2" id="KW-0813">Transport</keyword>